<evidence type="ECO:0000256" key="2">
    <source>
        <dbReference type="ARBA" id="ARBA00022630"/>
    </source>
</evidence>
<dbReference type="NCBIfam" id="NF005511">
    <property type="entry name" value="PRK07121.1-4"/>
    <property type="match status" value="1"/>
</dbReference>
<comment type="caution">
    <text evidence="7">The sequence shown here is derived from an EMBL/GenBank/DDBJ whole genome shotgun (WGS) entry which is preliminary data.</text>
</comment>
<evidence type="ECO:0000256" key="5">
    <source>
        <dbReference type="SAM" id="MobiDB-lite"/>
    </source>
</evidence>
<dbReference type="InterPro" id="IPR050315">
    <property type="entry name" value="FAD-oxidoreductase_2"/>
</dbReference>
<sequence>MRPDDPAARKVVPVRTWDDEADVVVVGYGGAGVTAALTAREHGADVLALDRYLGGGATELSGGIIYAGAGTWVQRAAGIDDDADNMFAYLRAEVGDAVSPETLRRFCEESPALIDWLTEHGVPFEASVCPYKTSYPTDDYYLYYSGSENAGGYRDIAKPRQRGHRAHGPGVSGKAVFRPLARSAAARGVRVRTGTTANRLVVEDGRVTGVEAVTLDGAPVAVRRRFAVLARISSKPGVYHQGLRRAVQVSIDRIERKHGVPVRIRARSGVVLTTGGFIANAAMVAEHNPEYPWSQGLPLGSAGDDGSGITMAEALGAATGKMDAMSAWRFIGPPSAFYGAIAVDTDGRRMIDESSYGAALGAAVATAPGHRAWLLVDAEVAAEARAQIPRQSVWFQRMQTERLLRFGRSTGRTVEEAATRAGVDPAGLRATVDAHNQAIEHGTPDPLGKPDDIRRPIRTGPYALLDISFAARLTYPMPMLTLGGLLVDEQTGAVRTETGDTIPGLYAAGRAAVGICSNGYVSGLSLADCVFAGRRAGSHSVQQAQQTRPHSRPVTDEPERPDQNRATTR</sequence>
<dbReference type="RefSeq" id="WP_084458514.1">
    <property type="nucleotide sequence ID" value="NZ_VMSD01000004.1"/>
</dbReference>
<evidence type="ECO:0000313" key="8">
    <source>
        <dbReference type="Proteomes" id="UP000798951"/>
    </source>
</evidence>
<reference evidence="7 8" key="1">
    <citation type="submission" date="2019-07" db="EMBL/GenBank/DDBJ databases">
        <title>Genomic Encyclopedia of Type Strains, Phase IV (KMG-IV): sequencing the most valuable type-strain genomes for metagenomic binning, comparative biology and taxonomic classification.</title>
        <authorList>
            <person name="Goeker M."/>
        </authorList>
    </citation>
    <scope>NUCLEOTIDE SEQUENCE [LARGE SCALE GENOMIC DNA]</scope>
    <source>
        <strain evidence="7 8">DSM 44831</strain>
    </source>
</reference>
<protein>
    <submittedName>
        <fullName evidence="7">3-oxo-5alpha-steroid 4-dehydrogenase</fullName>
    </submittedName>
</protein>
<name>A0ABQ6YMS5_9NOCA</name>
<dbReference type="InterPro" id="IPR036188">
    <property type="entry name" value="FAD/NAD-bd_sf"/>
</dbReference>
<dbReference type="Gene3D" id="3.90.700.10">
    <property type="entry name" value="Succinate dehydrogenase/fumarate reductase flavoprotein, catalytic domain"/>
    <property type="match status" value="1"/>
</dbReference>
<evidence type="ECO:0000313" key="7">
    <source>
        <dbReference type="EMBL" id="KAF0847080.1"/>
    </source>
</evidence>
<evidence type="ECO:0000256" key="3">
    <source>
        <dbReference type="ARBA" id="ARBA00022827"/>
    </source>
</evidence>
<feature type="region of interest" description="Disordered" evidence="5">
    <location>
        <begin position="539"/>
        <end position="569"/>
    </location>
</feature>
<feature type="compositionally biased region" description="Basic and acidic residues" evidence="5">
    <location>
        <begin position="553"/>
        <end position="563"/>
    </location>
</feature>
<dbReference type="InterPro" id="IPR027477">
    <property type="entry name" value="Succ_DH/fumarate_Rdtase_cat_sf"/>
</dbReference>
<dbReference type="Proteomes" id="UP000798951">
    <property type="component" value="Unassembled WGS sequence"/>
</dbReference>
<proteinExistence type="predicted"/>
<dbReference type="EMBL" id="VMSD01000004">
    <property type="protein sequence ID" value="KAF0847080.1"/>
    <property type="molecule type" value="Genomic_DNA"/>
</dbReference>
<dbReference type="SUPFAM" id="SSF51905">
    <property type="entry name" value="FAD/NAD(P)-binding domain"/>
    <property type="match status" value="1"/>
</dbReference>
<dbReference type="SUPFAM" id="SSF56425">
    <property type="entry name" value="Succinate dehydrogenase/fumarate reductase flavoprotein, catalytic domain"/>
    <property type="match status" value="1"/>
</dbReference>
<dbReference type="Gene3D" id="3.50.50.60">
    <property type="entry name" value="FAD/NAD(P)-binding domain"/>
    <property type="match status" value="3"/>
</dbReference>
<accession>A0ABQ6YMS5</accession>
<feature type="domain" description="FAD-dependent oxidoreductase 2 FAD-binding" evidence="6">
    <location>
        <begin position="22"/>
        <end position="514"/>
    </location>
</feature>
<feature type="compositionally biased region" description="Polar residues" evidence="5">
    <location>
        <begin position="539"/>
        <end position="548"/>
    </location>
</feature>
<dbReference type="Pfam" id="PF00890">
    <property type="entry name" value="FAD_binding_2"/>
    <property type="match status" value="1"/>
</dbReference>
<evidence type="ECO:0000259" key="6">
    <source>
        <dbReference type="Pfam" id="PF00890"/>
    </source>
</evidence>
<evidence type="ECO:0000256" key="1">
    <source>
        <dbReference type="ARBA" id="ARBA00001974"/>
    </source>
</evidence>
<keyword evidence="2" id="KW-0285">Flavoprotein</keyword>
<evidence type="ECO:0000256" key="4">
    <source>
        <dbReference type="ARBA" id="ARBA00023002"/>
    </source>
</evidence>
<keyword evidence="8" id="KW-1185">Reference proteome</keyword>
<keyword evidence="3" id="KW-0274">FAD</keyword>
<organism evidence="7 8">
    <name type="scientific">Nocardia caishijiensis</name>
    <dbReference type="NCBI Taxonomy" id="184756"/>
    <lineage>
        <taxon>Bacteria</taxon>
        <taxon>Bacillati</taxon>
        <taxon>Actinomycetota</taxon>
        <taxon>Actinomycetes</taxon>
        <taxon>Mycobacteriales</taxon>
        <taxon>Nocardiaceae</taxon>
        <taxon>Nocardia</taxon>
    </lineage>
</organism>
<dbReference type="PANTHER" id="PTHR43400:SF10">
    <property type="entry name" value="3-OXOSTEROID 1-DEHYDROGENASE"/>
    <property type="match status" value="1"/>
</dbReference>
<comment type="cofactor">
    <cofactor evidence="1">
        <name>FAD</name>
        <dbReference type="ChEBI" id="CHEBI:57692"/>
    </cofactor>
</comment>
<dbReference type="InterPro" id="IPR003953">
    <property type="entry name" value="FAD-dep_OxRdtase_2_FAD-bd"/>
</dbReference>
<dbReference type="PANTHER" id="PTHR43400">
    <property type="entry name" value="FUMARATE REDUCTASE"/>
    <property type="match status" value="1"/>
</dbReference>
<gene>
    <name evidence="7" type="ORF">FNL39_104502</name>
</gene>
<keyword evidence="4" id="KW-0560">Oxidoreductase</keyword>